<dbReference type="EMBL" id="LRGB01001949">
    <property type="protein sequence ID" value="KZS09849.1"/>
    <property type="molecule type" value="Genomic_DNA"/>
</dbReference>
<protein>
    <recommendedName>
        <fullName evidence="3">SWIM-type domain-containing protein</fullName>
    </recommendedName>
</protein>
<dbReference type="PANTHER" id="PTHR47526:SF3">
    <property type="entry name" value="PHD-TYPE DOMAIN-CONTAINING PROTEIN"/>
    <property type="match status" value="1"/>
</dbReference>
<feature type="non-terminal residue" evidence="1">
    <location>
        <position position="155"/>
    </location>
</feature>
<dbReference type="STRING" id="35525.A0A164SQJ2"/>
<sequence>MSLSNYVSGLSVEAKKKYIDKLDILQCDCPYSLSKDLWKQGLHCCTIIPKIDHGDIFAYLVFSRSVVLVQAKVTPSQAISDTPHSPWAAIGVDGCVIYAHCTCAVGLGEVCNHIGCLLLVSVYSVEIHEGKGRTEDKCTWADLSSQPGTYKEVRE</sequence>
<organism evidence="1 2">
    <name type="scientific">Daphnia magna</name>
    <dbReference type="NCBI Taxonomy" id="35525"/>
    <lineage>
        <taxon>Eukaryota</taxon>
        <taxon>Metazoa</taxon>
        <taxon>Ecdysozoa</taxon>
        <taxon>Arthropoda</taxon>
        <taxon>Crustacea</taxon>
        <taxon>Branchiopoda</taxon>
        <taxon>Diplostraca</taxon>
        <taxon>Cladocera</taxon>
        <taxon>Anomopoda</taxon>
        <taxon>Daphniidae</taxon>
        <taxon>Daphnia</taxon>
    </lineage>
</organism>
<keyword evidence="2" id="KW-1185">Reference proteome</keyword>
<reference evidence="1 2" key="1">
    <citation type="submission" date="2016-03" db="EMBL/GenBank/DDBJ databases">
        <title>EvidentialGene: Evidence-directed Construction of Genes on Genomes.</title>
        <authorList>
            <person name="Gilbert D.G."/>
            <person name="Choi J.-H."/>
            <person name="Mockaitis K."/>
            <person name="Colbourne J."/>
            <person name="Pfrender M."/>
        </authorList>
    </citation>
    <scope>NUCLEOTIDE SEQUENCE [LARGE SCALE GENOMIC DNA]</scope>
    <source>
        <strain evidence="1 2">Xinb3</strain>
        <tissue evidence="1">Complete organism</tissue>
    </source>
</reference>
<name>A0A164SQJ2_9CRUS</name>
<dbReference type="Proteomes" id="UP000076858">
    <property type="component" value="Unassembled WGS sequence"/>
</dbReference>
<evidence type="ECO:0000313" key="1">
    <source>
        <dbReference type="EMBL" id="KZS09849.1"/>
    </source>
</evidence>
<evidence type="ECO:0008006" key="3">
    <source>
        <dbReference type="Google" id="ProtNLM"/>
    </source>
</evidence>
<evidence type="ECO:0000313" key="2">
    <source>
        <dbReference type="Proteomes" id="UP000076858"/>
    </source>
</evidence>
<dbReference type="AlphaFoldDB" id="A0A164SQJ2"/>
<comment type="caution">
    <text evidence="1">The sequence shown here is derived from an EMBL/GenBank/DDBJ whole genome shotgun (WGS) entry which is preliminary data.</text>
</comment>
<dbReference type="PANTHER" id="PTHR47526">
    <property type="entry name" value="ATP-DEPENDENT DNA HELICASE"/>
    <property type="match status" value="1"/>
</dbReference>
<dbReference type="OrthoDB" id="6757988at2759"/>
<accession>A0A164SQJ2</accession>
<proteinExistence type="predicted"/>
<gene>
    <name evidence="1" type="ORF">APZ42_025825</name>
</gene>